<accession>A0AAV3RM52</accession>
<comment type="caution">
    <text evidence="1">The sequence shown here is derived from an EMBL/GenBank/DDBJ whole genome shotgun (WGS) entry which is preliminary data.</text>
</comment>
<name>A0AAV3RM52_LITER</name>
<protein>
    <submittedName>
        <fullName evidence="1">Uncharacterized protein</fullName>
    </submittedName>
</protein>
<reference evidence="1 2" key="1">
    <citation type="submission" date="2024-01" db="EMBL/GenBank/DDBJ databases">
        <title>The complete chloroplast genome sequence of Lithospermum erythrorhizon: insights into the phylogenetic relationship among Boraginaceae species and the maternal lineages of purple gromwells.</title>
        <authorList>
            <person name="Okada T."/>
            <person name="Watanabe K."/>
        </authorList>
    </citation>
    <scope>NUCLEOTIDE SEQUENCE [LARGE SCALE GENOMIC DNA]</scope>
</reference>
<dbReference type="EMBL" id="BAABME010027990">
    <property type="protein sequence ID" value="GAA0176416.1"/>
    <property type="molecule type" value="Genomic_DNA"/>
</dbReference>
<evidence type="ECO:0000313" key="1">
    <source>
        <dbReference type="EMBL" id="GAA0176416.1"/>
    </source>
</evidence>
<proteinExistence type="predicted"/>
<evidence type="ECO:0000313" key="2">
    <source>
        <dbReference type="Proteomes" id="UP001454036"/>
    </source>
</evidence>
<sequence length="99" mass="10434">MFFRINLPYKLGKRGSFNLASMAAPRMSGENGANPASSVLVPHWVYPATMAVRASTCRWRAVIAFAGGGGALASGTIASCRFCCPFTGFSTIRAGGVWV</sequence>
<organism evidence="1 2">
    <name type="scientific">Lithospermum erythrorhizon</name>
    <name type="common">Purple gromwell</name>
    <name type="synonym">Lithospermum officinale var. erythrorhizon</name>
    <dbReference type="NCBI Taxonomy" id="34254"/>
    <lineage>
        <taxon>Eukaryota</taxon>
        <taxon>Viridiplantae</taxon>
        <taxon>Streptophyta</taxon>
        <taxon>Embryophyta</taxon>
        <taxon>Tracheophyta</taxon>
        <taxon>Spermatophyta</taxon>
        <taxon>Magnoliopsida</taxon>
        <taxon>eudicotyledons</taxon>
        <taxon>Gunneridae</taxon>
        <taxon>Pentapetalae</taxon>
        <taxon>asterids</taxon>
        <taxon>lamiids</taxon>
        <taxon>Boraginales</taxon>
        <taxon>Boraginaceae</taxon>
        <taxon>Boraginoideae</taxon>
        <taxon>Lithospermeae</taxon>
        <taxon>Lithospermum</taxon>
    </lineage>
</organism>
<dbReference type="AlphaFoldDB" id="A0AAV3RM52"/>
<dbReference type="Proteomes" id="UP001454036">
    <property type="component" value="Unassembled WGS sequence"/>
</dbReference>
<keyword evidence="2" id="KW-1185">Reference proteome</keyword>
<gene>
    <name evidence="1" type="ORF">LIER_42072</name>
</gene>